<gene>
    <name evidence="2" type="ordered locus">SGRA_3140</name>
</gene>
<dbReference type="AlphaFoldDB" id="H6KZU2"/>
<keyword evidence="1" id="KW-0732">Signal</keyword>
<dbReference type="KEGG" id="sgn:SGRA_3140"/>
<accession>H6KZU2</accession>
<keyword evidence="3" id="KW-1185">Reference proteome</keyword>
<dbReference type="OrthoDB" id="9817624at2"/>
<evidence type="ECO:0000313" key="3">
    <source>
        <dbReference type="Proteomes" id="UP000007519"/>
    </source>
</evidence>
<dbReference type="RefSeq" id="WP_015693466.1">
    <property type="nucleotide sequence ID" value="NC_016940.1"/>
</dbReference>
<protein>
    <submittedName>
        <fullName evidence="2">Uncharacterized protein</fullName>
    </submittedName>
</protein>
<feature type="chain" id="PRO_5003603772" evidence="1">
    <location>
        <begin position="20"/>
        <end position="315"/>
    </location>
</feature>
<dbReference type="EMBL" id="CP002831">
    <property type="protein sequence ID" value="AFC25868.1"/>
    <property type="molecule type" value="Genomic_DNA"/>
</dbReference>
<dbReference type="STRING" id="984262.SGRA_3140"/>
<evidence type="ECO:0000313" key="2">
    <source>
        <dbReference type="EMBL" id="AFC25868.1"/>
    </source>
</evidence>
<name>H6KZU2_SAPGL</name>
<proteinExistence type="predicted"/>
<sequence>MKKIYFSCCFLLLSLWAKAQYYEVYKGILGGEPMELIWTEKADGQLEAYYIDINRRQRFPLIGEYHQEGQYWSFESQESPQSWRLFLRARWGQKGRLDGIYYREDKLRSFADMRQQNASKRNPEQLIEAVNGIYRDFLAQNNLPQRQKELPFTQDEQTGIYFLAENEPTPLPSGLSLAGREMQRYQAMQVFFDDFSGDGKKLSLYFQVLTYYPNMQLMVWAEEQNENGQTLTLGVYQQNRRNWELTKDVLQEKSWAELAERLPKGAKISKQGAFYQLELGQNPLQIDLGTPLSSFYDKKKPLFRLFWEKGHLLIR</sequence>
<dbReference type="HOGENOM" id="CLU_882476_0_0_10"/>
<feature type="signal peptide" evidence="1">
    <location>
        <begin position="1"/>
        <end position="19"/>
    </location>
</feature>
<dbReference type="Proteomes" id="UP000007519">
    <property type="component" value="Chromosome"/>
</dbReference>
<evidence type="ECO:0000256" key="1">
    <source>
        <dbReference type="SAM" id="SignalP"/>
    </source>
</evidence>
<organism evidence="2 3">
    <name type="scientific">Saprospira grandis (strain Lewin)</name>
    <dbReference type="NCBI Taxonomy" id="984262"/>
    <lineage>
        <taxon>Bacteria</taxon>
        <taxon>Pseudomonadati</taxon>
        <taxon>Bacteroidota</taxon>
        <taxon>Saprospiria</taxon>
        <taxon>Saprospirales</taxon>
        <taxon>Saprospiraceae</taxon>
        <taxon>Saprospira</taxon>
    </lineage>
</organism>
<reference evidence="2 3" key="1">
    <citation type="journal article" date="2012" name="Stand. Genomic Sci.">
        <title>Complete genome sequencing and analysis of Saprospira grandis str. Lewin, a predatory marine bacterium.</title>
        <authorList>
            <person name="Saw J.H."/>
            <person name="Yuryev A."/>
            <person name="Kanbe M."/>
            <person name="Hou S."/>
            <person name="Young A.G."/>
            <person name="Aizawa S."/>
            <person name="Alam M."/>
        </authorList>
    </citation>
    <scope>NUCLEOTIDE SEQUENCE [LARGE SCALE GENOMIC DNA]</scope>
    <source>
        <strain evidence="2 3">Lewin</strain>
    </source>
</reference>